<name>A0ABS2FF09_9CLOT</name>
<dbReference type="Pfam" id="PF00563">
    <property type="entry name" value="EAL"/>
    <property type="match status" value="1"/>
</dbReference>
<gene>
    <name evidence="3" type="ORF">H6A19_04700</name>
</gene>
<dbReference type="SUPFAM" id="SSF53850">
    <property type="entry name" value="Periplasmic binding protein-like II"/>
    <property type="match status" value="1"/>
</dbReference>
<protein>
    <submittedName>
        <fullName evidence="3">EAL domain-containing protein</fullName>
    </submittedName>
</protein>
<keyword evidence="1" id="KW-0812">Transmembrane</keyword>
<organism evidence="3 4">
    <name type="scientific">Clostridium saudiense</name>
    <dbReference type="NCBI Taxonomy" id="1414720"/>
    <lineage>
        <taxon>Bacteria</taxon>
        <taxon>Bacillati</taxon>
        <taxon>Bacillota</taxon>
        <taxon>Clostridia</taxon>
        <taxon>Eubacteriales</taxon>
        <taxon>Clostridiaceae</taxon>
        <taxon>Clostridium</taxon>
    </lineage>
</organism>
<dbReference type="Gene3D" id="3.20.20.450">
    <property type="entry name" value="EAL domain"/>
    <property type="match status" value="1"/>
</dbReference>
<dbReference type="PANTHER" id="PTHR33121">
    <property type="entry name" value="CYCLIC DI-GMP PHOSPHODIESTERASE PDEF"/>
    <property type="match status" value="1"/>
</dbReference>
<evidence type="ECO:0000256" key="1">
    <source>
        <dbReference type="SAM" id="Phobius"/>
    </source>
</evidence>
<evidence type="ECO:0000313" key="4">
    <source>
        <dbReference type="Proteomes" id="UP000767334"/>
    </source>
</evidence>
<dbReference type="SMART" id="SM00052">
    <property type="entry name" value="EAL"/>
    <property type="match status" value="1"/>
</dbReference>
<dbReference type="Pfam" id="PF00497">
    <property type="entry name" value="SBP_bac_3"/>
    <property type="match status" value="1"/>
</dbReference>
<dbReference type="SUPFAM" id="SSF141868">
    <property type="entry name" value="EAL domain-like"/>
    <property type="match status" value="1"/>
</dbReference>
<dbReference type="SMART" id="SM00062">
    <property type="entry name" value="PBPb"/>
    <property type="match status" value="1"/>
</dbReference>
<dbReference type="Gene3D" id="3.40.190.10">
    <property type="entry name" value="Periplasmic binding protein-like II"/>
    <property type="match status" value="2"/>
</dbReference>
<dbReference type="InterPro" id="IPR001638">
    <property type="entry name" value="Solute-binding_3/MltF_N"/>
</dbReference>
<keyword evidence="4" id="KW-1185">Reference proteome</keyword>
<dbReference type="EMBL" id="JACJLL010000018">
    <property type="protein sequence ID" value="MBM6818647.1"/>
    <property type="molecule type" value="Genomic_DNA"/>
</dbReference>
<dbReference type="CDD" id="cd01948">
    <property type="entry name" value="EAL"/>
    <property type="match status" value="1"/>
</dbReference>
<dbReference type="InterPro" id="IPR050706">
    <property type="entry name" value="Cyclic-di-GMP_PDE-like"/>
</dbReference>
<dbReference type="PANTHER" id="PTHR33121:SF70">
    <property type="entry name" value="SIGNALING PROTEIN YKOW"/>
    <property type="match status" value="1"/>
</dbReference>
<proteinExistence type="predicted"/>
<keyword evidence="1" id="KW-1133">Transmembrane helix</keyword>
<keyword evidence="1" id="KW-0472">Membrane</keyword>
<dbReference type="Proteomes" id="UP000767334">
    <property type="component" value="Unassembled WGS sequence"/>
</dbReference>
<dbReference type="PROSITE" id="PS50883">
    <property type="entry name" value="EAL"/>
    <property type="match status" value="1"/>
</dbReference>
<feature type="transmembrane region" description="Helical" evidence="1">
    <location>
        <begin position="254"/>
        <end position="273"/>
    </location>
</feature>
<sequence length="531" mass="61998">MYKKIFIFILSAILIVNTILSKNVHAEDGNNVIRVGLFQLEPYSYLNSKGEVDGYYVELFNLIAKKMNVDVEYVLCDMEEWIPSLENREVDIILGASITEDRIEKFLFNKHSIALENFALYTNNDAIDYSNFKNLSGLRFGYVAENAKSEWTFNFFKALNIDIIPVKGRDYSELKEFMDEDKIDLMIDSANSKNDYKKVYEFLGDQAYIAANKDEQELLNLIDIVIAEYKDNGVVDDIYKSYFDDTKIDIKIKLLIIGISIILIVFFASYFIPNLNKRYKRSKINKRLKRDRYLLHYQPIYDPINEVIVGFEALLRFKDKNNNLIPPIKFIPEIENNNMLFDVTIWILSKVILDYKSIKNYKCTNKNKFYISINLSIDEIRNNEFVDKAIRILNESKLENESICLEIVERVAMKDLDKIVNNIARLKNAGFKIAIDDFGSEYSNLDVLEKLDADIIKVDKKFVDGLGKHLIKYETVLFILRVAKKDRKFVVLEGVEEKEQDNIIKSFNMNNVFVQGYFYNKPMEIKNIKAL</sequence>
<reference evidence="3 4" key="1">
    <citation type="journal article" date="2021" name="Sci. Rep.">
        <title>The distribution of antibiotic resistance genes in chicken gut microbiota commensals.</title>
        <authorList>
            <person name="Juricova H."/>
            <person name="Matiasovicova J."/>
            <person name="Kubasova T."/>
            <person name="Cejkova D."/>
            <person name="Rychlik I."/>
        </authorList>
    </citation>
    <scope>NUCLEOTIDE SEQUENCE [LARGE SCALE GENOMIC DNA]</scope>
    <source>
        <strain evidence="3 4">An435</strain>
    </source>
</reference>
<dbReference type="InterPro" id="IPR001633">
    <property type="entry name" value="EAL_dom"/>
</dbReference>
<evidence type="ECO:0000313" key="3">
    <source>
        <dbReference type="EMBL" id="MBM6818647.1"/>
    </source>
</evidence>
<comment type="caution">
    <text evidence="3">The sequence shown here is derived from an EMBL/GenBank/DDBJ whole genome shotgun (WGS) entry which is preliminary data.</text>
</comment>
<dbReference type="RefSeq" id="WP_204571963.1">
    <property type="nucleotide sequence ID" value="NZ_JACJLL010000018.1"/>
</dbReference>
<dbReference type="InterPro" id="IPR035919">
    <property type="entry name" value="EAL_sf"/>
</dbReference>
<evidence type="ECO:0000259" key="2">
    <source>
        <dbReference type="PROSITE" id="PS50883"/>
    </source>
</evidence>
<accession>A0ABS2FF09</accession>
<feature type="domain" description="EAL" evidence="2">
    <location>
        <begin position="277"/>
        <end position="531"/>
    </location>
</feature>